<feature type="compositionally biased region" description="Basic and acidic residues" evidence="1">
    <location>
        <begin position="230"/>
        <end position="243"/>
    </location>
</feature>
<comment type="caution">
    <text evidence="2">The sequence shown here is derived from an EMBL/GenBank/DDBJ whole genome shotgun (WGS) entry which is preliminary data.</text>
</comment>
<feature type="region of interest" description="Disordered" evidence="1">
    <location>
        <begin position="175"/>
        <end position="268"/>
    </location>
</feature>
<gene>
    <name evidence="2" type="ORF">THAOC_16161</name>
</gene>
<sequence>MGSSRDRCTCFAAAAASRKKHSNIAACKYRRLGKDGVGGGAVDGPGAASDALEVIAATGLARFGSFGLGRRPFRSLGSEAHDAGEGRTHWRNRAMRKRICLQPGVVGECIRQYTAADGVPMVCGIEAFEYEAAELEALAVEGASARNVKPPVKEDDHVKRWKGWLFLRRHSGRLSGQRSAQGIREKRRRRRGDSGDDVCRHDSSDEADDGNGSVDAVGRAKRMSLLQVRPPERQRLCRGREEAPQEAAQGARTAQHEEQRGRPYGLPG</sequence>
<dbReference type="EMBL" id="AGNL01018385">
    <property type="protein sequence ID" value="EJK63197.1"/>
    <property type="molecule type" value="Genomic_DNA"/>
</dbReference>
<evidence type="ECO:0000313" key="3">
    <source>
        <dbReference type="Proteomes" id="UP000266841"/>
    </source>
</evidence>
<organism evidence="2 3">
    <name type="scientific">Thalassiosira oceanica</name>
    <name type="common">Marine diatom</name>
    <dbReference type="NCBI Taxonomy" id="159749"/>
    <lineage>
        <taxon>Eukaryota</taxon>
        <taxon>Sar</taxon>
        <taxon>Stramenopiles</taxon>
        <taxon>Ochrophyta</taxon>
        <taxon>Bacillariophyta</taxon>
        <taxon>Coscinodiscophyceae</taxon>
        <taxon>Thalassiosirophycidae</taxon>
        <taxon>Thalassiosirales</taxon>
        <taxon>Thalassiosiraceae</taxon>
        <taxon>Thalassiosira</taxon>
    </lineage>
</organism>
<name>K0SYE5_THAOC</name>
<dbReference type="AlphaFoldDB" id="K0SYE5"/>
<proteinExistence type="predicted"/>
<evidence type="ECO:0000313" key="2">
    <source>
        <dbReference type="EMBL" id="EJK63197.1"/>
    </source>
</evidence>
<protein>
    <submittedName>
        <fullName evidence="2">Uncharacterized protein</fullName>
    </submittedName>
</protein>
<accession>K0SYE5</accession>
<feature type="compositionally biased region" description="Basic and acidic residues" evidence="1">
    <location>
        <begin position="192"/>
        <end position="204"/>
    </location>
</feature>
<keyword evidence="3" id="KW-1185">Reference proteome</keyword>
<evidence type="ECO:0000256" key="1">
    <source>
        <dbReference type="SAM" id="MobiDB-lite"/>
    </source>
</evidence>
<reference evidence="2 3" key="1">
    <citation type="journal article" date="2012" name="Genome Biol.">
        <title>Genome and low-iron response of an oceanic diatom adapted to chronic iron limitation.</title>
        <authorList>
            <person name="Lommer M."/>
            <person name="Specht M."/>
            <person name="Roy A.S."/>
            <person name="Kraemer L."/>
            <person name="Andreson R."/>
            <person name="Gutowska M.A."/>
            <person name="Wolf J."/>
            <person name="Bergner S.V."/>
            <person name="Schilhabel M.B."/>
            <person name="Klostermeier U.C."/>
            <person name="Beiko R.G."/>
            <person name="Rosenstiel P."/>
            <person name="Hippler M."/>
            <person name="Laroche J."/>
        </authorList>
    </citation>
    <scope>NUCLEOTIDE SEQUENCE [LARGE SCALE GENOMIC DNA]</scope>
    <source>
        <strain evidence="2 3">CCMP1005</strain>
    </source>
</reference>
<dbReference type="Proteomes" id="UP000266841">
    <property type="component" value="Unassembled WGS sequence"/>
</dbReference>